<dbReference type="Pfam" id="PF13625">
    <property type="entry name" value="Helicase_C_3"/>
    <property type="match status" value="1"/>
</dbReference>
<feature type="region of interest" description="Disordered" evidence="1">
    <location>
        <begin position="675"/>
        <end position="694"/>
    </location>
</feature>
<dbReference type="GO" id="GO:0004386">
    <property type="term" value="F:helicase activity"/>
    <property type="evidence" value="ECO:0007669"/>
    <property type="project" value="UniProtKB-KW"/>
</dbReference>
<dbReference type="EMBL" id="BAAAOS010000056">
    <property type="protein sequence ID" value="GAA1609162.1"/>
    <property type="molecule type" value="Genomic_DNA"/>
</dbReference>
<keyword evidence="4" id="KW-0378">Hydrolase</keyword>
<organism evidence="4 5">
    <name type="scientific">Kribbella sancticallisti</name>
    <dbReference type="NCBI Taxonomy" id="460087"/>
    <lineage>
        <taxon>Bacteria</taxon>
        <taxon>Bacillati</taxon>
        <taxon>Actinomycetota</taxon>
        <taxon>Actinomycetes</taxon>
        <taxon>Propionibacteriales</taxon>
        <taxon>Kribbellaceae</taxon>
        <taxon>Kribbella</taxon>
    </lineage>
</organism>
<evidence type="ECO:0000313" key="5">
    <source>
        <dbReference type="Proteomes" id="UP001500393"/>
    </source>
</evidence>
<dbReference type="PROSITE" id="PS52050">
    <property type="entry name" value="WYL"/>
    <property type="match status" value="1"/>
</dbReference>
<dbReference type="Pfam" id="PF13280">
    <property type="entry name" value="WYL"/>
    <property type="match status" value="1"/>
</dbReference>
<dbReference type="InterPro" id="IPR032830">
    <property type="entry name" value="XPB/Ssl2_N"/>
</dbReference>
<feature type="domain" description="Helicase XPB/Ssl2 N-terminal" evidence="3">
    <location>
        <begin position="477"/>
        <end position="597"/>
    </location>
</feature>
<reference evidence="4 5" key="1">
    <citation type="journal article" date="2019" name="Int. J. Syst. Evol. Microbiol.">
        <title>The Global Catalogue of Microorganisms (GCM) 10K type strain sequencing project: providing services to taxonomists for standard genome sequencing and annotation.</title>
        <authorList>
            <consortium name="The Broad Institute Genomics Platform"/>
            <consortium name="The Broad Institute Genome Sequencing Center for Infectious Disease"/>
            <person name="Wu L."/>
            <person name="Ma J."/>
        </authorList>
    </citation>
    <scope>NUCLEOTIDE SEQUENCE [LARGE SCALE GENOMIC DNA]</scope>
    <source>
        <strain evidence="4 5">JCM 14969</strain>
    </source>
</reference>
<sequence>MSNTERTRPRTLAEALRTWDDAALGQLLRHRPDLATPIPADTGQLAARATTNASAARAINRLDEFGVDLLEALSALPEPVDVAALARGVGQPAEVVQPRVVELLALALVWGNEDDLRPIRAVHELLGPTPAGLGPITTRHFGDLDQLIEDAGPAAREVLEKLTWGPPTGTVEKAERPVTIASARTPVEQLLARGLVVPKDATTVMLPRQIGLHLRGGRVLATTRPTPPPLDGKTVSPAIADRAAAGAALDLVRQVDRALEQLGTEPPPVLRTGGIGVRELRGLATKIGADEPTAGAVLEIAYAAGLVAAVEVGNSELWLPTGAYDDWLELDTAHRWGTLVSAWFTGLRAIGLIGRRDSGGATAAARERLVNALAPDLERLLAPEVRLLTLQALSEAAVGTAPAVESVVTWVAWHRPRRGGQFRDDLVEWTITEAALLGLTGLGALASHSAVLLTEEPTADDLALAIQPLVPAPVSEVLLQADLTAVAPGPLVRAVQDELAAMADVESHGGGGVFRFSESSVRRAFDLGRTSDQLHKWLAEHSRTPVPQPLTYLIDDVARRHGVLRIGGASTYLRCDDENVLTGLLNANLPGIRFRRLAPTVVVSPSPPDLVLSRLRDAGLAPLGETFDGVVHVTTAGNRRGEPPRRRTSRDFVDSALELTEDQVKAVIERVRSGDRVAAERPAEHSPGDTTAPAETISVLSEAAEANTRAWISYVDHNGNAAERIVEPVRVADGWLTAYDDNADQPRTYALHRIANARPVDDK</sequence>
<evidence type="ECO:0000256" key="1">
    <source>
        <dbReference type="SAM" id="MobiDB-lite"/>
    </source>
</evidence>
<proteinExistence type="predicted"/>
<gene>
    <name evidence="4" type="ORF">GCM10009789_74550</name>
</gene>
<evidence type="ECO:0000259" key="3">
    <source>
        <dbReference type="Pfam" id="PF13625"/>
    </source>
</evidence>
<protein>
    <submittedName>
        <fullName evidence="4">Helicase-associated domain-containing protein</fullName>
    </submittedName>
</protein>
<comment type="caution">
    <text evidence="4">The sequence shown here is derived from an EMBL/GenBank/DDBJ whole genome shotgun (WGS) entry which is preliminary data.</text>
</comment>
<keyword evidence="5" id="KW-1185">Reference proteome</keyword>
<dbReference type="InterPro" id="IPR026881">
    <property type="entry name" value="WYL_dom"/>
</dbReference>
<dbReference type="Proteomes" id="UP001500393">
    <property type="component" value="Unassembled WGS sequence"/>
</dbReference>
<evidence type="ECO:0000313" key="4">
    <source>
        <dbReference type="EMBL" id="GAA1609162.1"/>
    </source>
</evidence>
<keyword evidence="4" id="KW-0547">Nucleotide-binding</keyword>
<name>A0ABN2EKL9_9ACTN</name>
<evidence type="ECO:0000259" key="2">
    <source>
        <dbReference type="Pfam" id="PF13280"/>
    </source>
</evidence>
<feature type="domain" description="WYL" evidence="2">
    <location>
        <begin position="696"/>
        <end position="758"/>
    </location>
</feature>
<feature type="compositionally biased region" description="Basic and acidic residues" evidence="1">
    <location>
        <begin position="675"/>
        <end position="687"/>
    </location>
</feature>
<keyword evidence="4" id="KW-0067">ATP-binding</keyword>
<keyword evidence="4" id="KW-0347">Helicase</keyword>
<accession>A0ABN2EKL9</accession>
<dbReference type="RefSeq" id="WP_344221441.1">
    <property type="nucleotide sequence ID" value="NZ_BAAAOS010000056.1"/>
</dbReference>